<dbReference type="Proteomes" id="UP000242525">
    <property type="component" value="Unassembled WGS sequence"/>
</dbReference>
<dbReference type="Pfam" id="PF03908">
    <property type="entry name" value="Sec20"/>
    <property type="match status" value="1"/>
</dbReference>
<evidence type="ECO:0000256" key="4">
    <source>
        <dbReference type="ARBA" id="ARBA00022824"/>
    </source>
</evidence>
<evidence type="ECO:0000256" key="11">
    <source>
        <dbReference type="SAM" id="Phobius"/>
    </source>
</evidence>
<keyword evidence="8 11" id="KW-0472">Membrane</keyword>
<evidence type="ECO:0000313" key="13">
    <source>
        <dbReference type="EMBL" id="CDO52822.1"/>
    </source>
</evidence>
<dbReference type="InterPro" id="IPR005606">
    <property type="entry name" value="Sec20"/>
</dbReference>
<feature type="transmembrane region" description="Helical" evidence="11">
    <location>
        <begin position="205"/>
        <end position="223"/>
    </location>
</feature>
<comment type="subcellular location">
    <subcellularLocation>
        <location evidence="1">Endoplasmic reticulum membrane</location>
        <topology evidence="1">Single-pass type IV membrane protein</topology>
    </subcellularLocation>
</comment>
<accession>A0A0J9X5W3</accession>
<dbReference type="GO" id="GO:0005789">
    <property type="term" value="C:endoplasmic reticulum membrane"/>
    <property type="evidence" value="ECO:0007669"/>
    <property type="project" value="UniProtKB-SubCell"/>
</dbReference>
<organism evidence="13 14">
    <name type="scientific">Geotrichum candidum</name>
    <name type="common">Oospora lactis</name>
    <name type="synonym">Dipodascus geotrichum</name>
    <dbReference type="NCBI Taxonomy" id="1173061"/>
    <lineage>
        <taxon>Eukaryota</taxon>
        <taxon>Fungi</taxon>
        <taxon>Dikarya</taxon>
        <taxon>Ascomycota</taxon>
        <taxon>Saccharomycotina</taxon>
        <taxon>Dipodascomycetes</taxon>
        <taxon>Dipodascales</taxon>
        <taxon>Dipodascaceae</taxon>
        <taxon>Geotrichum</taxon>
    </lineage>
</organism>
<comment type="caution">
    <text evidence="13">The sequence shown here is derived from an EMBL/GenBank/DDBJ whole genome shotgun (WGS) entry which is preliminary data.</text>
</comment>
<evidence type="ECO:0000259" key="12">
    <source>
        <dbReference type="Pfam" id="PF03908"/>
    </source>
</evidence>
<keyword evidence="3 11" id="KW-0812">Transmembrane</keyword>
<evidence type="ECO:0000256" key="8">
    <source>
        <dbReference type="ARBA" id="ARBA00023136"/>
    </source>
</evidence>
<keyword evidence="14" id="KW-1185">Reference proteome</keyword>
<comment type="similarity">
    <text evidence="9">Belongs to the SEC20 family.</text>
</comment>
<proteinExistence type="inferred from homology"/>
<keyword evidence="7 10" id="KW-0175">Coiled coil</keyword>
<dbReference type="GO" id="GO:0005484">
    <property type="term" value="F:SNAP receptor activity"/>
    <property type="evidence" value="ECO:0007669"/>
    <property type="project" value="InterPro"/>
</dbReference>
<evidence type="ECO:0000256" key="5">
    <source>
        <dbReference type="ARBA" id="ARBA00022892"/>
    </source>
</evidence>
<evidence type="ECO:0000256" key="7">
    <source>
        <dbReference type="ARBA" id="ARBA00023054"/>
    </source>
</evidence>
<dbReference type="GO" id="GO:0031201">
    <property type="term" value="C:SNARE complex"/>
    <property type="evidence" value="ECO:0007669"/>
    <property type="project" value="TreeGrafter"/>
</dbReference>
<keyword evidence="5" id="KW-0931">ER-Golgi transport</keyword>
<sequence length="312" mass="35422">MTLTQDRLTSIEHEVQSITTNTVRLRNIGSDNSIVYEELVDLIQSQFRKTEANLQTLQFDIEDLLNGPEKTKAEQTLKKVSDSLKLARRYFRQNQMEHKKQVEKSQLQQRELLFGNRIEQAKEDTSLNPEQRALAKSEDITATLKRVHQLAQTEAMKATLNIEELEQSTRNLTQLDLKYSIFQSALGTSHKLIKHLEQADKWDRTCMLASLGFLGLVLLWIVWRRILKAPVYFFFSVLRFFIFSGKKVAEVVEKVVPSDASAITHGLSATVTGDEVLSSVVTDIIETVSDIAETTTSLLKEAATRIADNPDL</sequence>
<dbReference type="EMBL" id="CCBN010000004">
    <property type="protein sequence ID" value="CDO52822.1"/>
    <property type="molecule type" value="Genomic_DNA"/>
</dbReference>
<feature type="coiled-coil region" evidence="10">
    <location>
        <begin position="148"/>
        <end position="175"/>
    </location>
</feature>
<protein>
    <submittedName>
        <fullName evidence="13">Similar to Saccharomyces cerevisiae YDR498C SEC20 Membrane glycoprotein v-SNARE involved in retrograde transport from the Golgi to the ER</fullName>
    </submittedName>
</protein>
<dbReference type="STRING" id="1173061.A0A0J9X5W3"/>
<dbReference type="InterPro" id="IPR056173">
    <property type="entry name" value="Sec20_C"/>
</dbReference>
<evidence type="ECO:0000256" key="2">
    <source>
        <dbReference type="ARBA" id="ARBA00022448"/>
    </source>
</evidence>
<keyword evidence="4" id="KW-0256">Endoplasmic reticulum</keyword>
<evidence type="ECO:0000256" key="1">
    <source>
        <dbReference type="ARBA" id="ARBA00004163"/>
    </source>
</evidence>
<dbReference type="PANTHER" id="PTHR12825">
    <property type="entry name" value="BNIP1-RELATED"/>
    <property type="match status" value="1"/>
</dbReference>
<evidence type="ECO:0000256" key="10">
    <source>
        <dbReference type="SAM" id="Coils"/>
    </source>
</evidence>
<reference evidence="13" key="1">
    <citation type="submission" date="2014-03" db="EMBL/GenBank/DDBJ databases">
        <authorList>
            <person name="Casaregola S."/>
        </authorList>
    </citation>
    <scope>NUCLEOTIDE SEQUENCE [LARGE SCALE GENOMIC DNA]</scope>
    <source>
        <strain evidence="13">CLIB 918</strain>
    </source>
</reference>
<dbReference type="AlphaFoldDB" id="A0A0J9X5W3"/>
<name>A0A0J9X5W3_GEOCN</name>
<keyword evidence="2" id="KW-0813">Transport</keyword>
<evidence type="ECO:0000313" key="14">
    <source>
        <dbReference type="Proteomes" id="UP000242525"/>
    </source>
</evidence>
<evidence type="ECO:0000256" key="3">
    <source>
        <dbReference type="ARBA" id="ARBA00022692"/>
    </source>
</evidence>
<dbReference type="GO" id="GO:0006890">
    <property type="term" value="P:retrograde vesicle-mediated transport, Golgi to endoplasmic reticulum"/>
    <property type="evidence" value="ECO:0007669"/>
    <property type="project" value="InterPro"/>
</dbReference>
<evidence type="ECO:0000256" key="6">
    <source>
        <dbReference type="ARBA" id="ARBA00022989"/>
    </source>
</evidence>
<feature type="domain" description="Sec20 C-terminal" evidence="12">
    <location>
        <begin position="136"/>
        <end position="226"/>
    </location>
</feature>
<evidence type="ECO:0000256" key="9">
    <source>
        <dbReference type="ARBA" id="ARBA00037934"/>
    </source>
</evidence>
<keyword evidence="6 11" id="KW-1133">Transmembrane helix</keyword>
<gene>
    <name evidence="13" type="ORF">BN980_GECA04s00087g</name>
</gene>
<dbReference type="OrthoDB" id="4086189at2759"/>
<dbReference type="PANTHER" id="PTHR12825:SF0">
    <property type="entry name" value="VESICLE TRANSPORT PROTEIN SEC20"/>
    <property type="match status" value="1"/>
</dbReference>